<dbReference type="SMART" id="SM00239">
    <property type="entry name" value="C2"/>
    <property type="match status" value="1"/>
</dbReference>
<sequence>MVSVFDPEYPIHQTFDLKGSLQGRKRKGNEKIGKDVDWMTANELLLVAPKVRAQLSAAHERDVSFLTYFGVMDYSILVGIHDPDPHSPSVASVGRRSSIGSYFEPPSRKLVASRKSVAGSDGSWADGHGGIIPAAGSRRVYFVGIIDFLIWYGIRKMGETLGRAITGHEMDASCVDPLSYARRQVSFVREHVLPKPADGELWGTVGTLRVTFIEAFDLIGADMLNKSDPYGVVQLGFQRQRTRTIQNDNNPKWHEDLYVAVHEEHLRQNIELSVWDCDDKAVQGDDDFLGKLVILVRSVGQTAHALEIVEPLQGVSKGRLSVKLELFSSDRSDVAAPPPMPAQHE</sequence>
<evidence type="ECO:0000259" key="2">
    <source>
        <dbReference type="PROSITE" id="PS50004"/>
    </source>
</evidence>
<reference evidence="4" key="1">
    <citation type="submission" date="2023-10" db="EMBL/GenBank/DDBJ databases">
        <authorList>
            <person name="Chen Y."/>
            <person name="Shah S."/>
            <person name="Dougan E. K."/>
            <person name="Thang M."/>
            <person name="Chan C."/>
        </authorList>
    </citation>
    <scope>NUCLEOTIDE SEQUENCE [LARGE SCALE GENOMIC DNA]</scope>
</reference>
<evidence type="ECO:0000313" key="4">
    <source>
        <dbReference type="EMBL" id="CAK0875162.1"/>
    </source>
</evidence>
<keyword evidence="5" id="KW-1185">Reference proteome</keyword>
<name>A0ABN9VS86_9DINO</name>
<dbReference type="EMBL" id="CAUYUJ010017482">
    <property type="protein sequence ID" value="CAK0875162.1"/>
    <property type="molecule type" value="Genomic_DNA"/>
</dbReference>
<evidence type="ECO:0000313" key="5">
    <source>
        <dbReference type="Proteomes" id="UP001189429"/>
    </source>
</evidence>
<dbReference type="Gene3D" id="2.60.40.150">
    <property type="entry name" value="C2 domain"/>
    <property type="match status" value="1"/>
</dbReference>
<protein>
    <recommendedName>
        <fullName evidence="6">C2 domain-containing protein</fullName>
    </recommendedName>
</protein>
<dbReference type="InterPro" id="IPR002498">
    <property type="entry name" value="PInositol-4-P-4/5-kinase_core"/>
</dbReference>
<organism evidence="4 5">
    <name type="scientific">Prorocentrum cordatum</name>
    <dbReference type="NCBI Taxonomy" id="2364126"/>
    <lineage>
        <taxon>Eukaryota</taxon>
        <taxon>Sar</taxon>
        <taxon>Alveolata</taxon>
        <taxon>Dinophyceae</taxon>
        <taxon>Prorocentrales</taxon>
        <taxon>Prorocentraceae</taxon>
        <taxon>Prorocentrum</taxon>
    </lineage>
</organism>
<dbReference type="Proteomes" id="UP001189429">
    <property type="component" value="Unassembled WGS sequence"/>
</dbReference>
<keyword evidence="1" id="KW-0547">Nucleotide-binding</keyword>
<dbReference type="PANTHER" id="PTHR23086:SF8">
    <property type="entry name" value="PHOSPHATIDYLINOSITOL 5-PHOSPHATE 4-KINASE, ISOFORM A"/>
    <property type="match status" value="1"/>
</dbReference>
<evidence type="ECO:0000259" key="3">
    <source>
        <dbReference type="PROSITE" id="PS51455"/>
    </source>
</evidence>
<dbReference type="InterPro" id="IPR023610">
    <property type="entry name" value="PInositol-4/5-P-5/4-kinase"/>
</dbReference>
<comment type="caution">
    <text evidence="4">The sequence shown here is derived from an EMBL/GenBank/DDBJ whole genome shotgun (WGS) entry which is preliminary data.</text>
</comment>
<evidence type="ECO:0008006" key="6">
    <source>
        <dbReference type="Google" id="ProtNLM"/>
    </source>
</evidence>
<dbReference type="SMART" id="SM00330">
    <property type="entry name" value="PIPKc"/>
    <property type="match status" value="1"/>
</dbReference>
<dbReference type="InterPro" id="IPR027483">
    <property type="entry name" value="PInositol-4-P-4/5-kinase_C_sf"/>
</dbReference>
<dbReference type="Gene3D" id="3.30.810.10">
    <property type="entry name" value="2-Layer Sandwich"/>
    <property type="match status" value="1"/>
</dbReference>
<dbReference type="PROSITE" id="PS51455">
    <property type="entry name" value="PIPK"/>
    <property type="match status" value="1"/>
</dbReference>
<dbReference type="PROSITE" id="PS50004">
    <property type="entry name" value="C2"/>
    <property type="match status" value="1"/>
</dbReference>
<dbReference type="InterPro" id="IPR035892">
    <property type="entry name" value="C2_domain_sf"/>
</dbReference>
<dbReference type="Pfam" id="PF00168">
    <property type="entry name" value="C2"/>
    <property type="match status" value="1"/>
</dbReference>
<dbReference type="PANTHER" id="PTHR23086">
    <property type="entry name" value="PHOSPHATIDYLINOSITOL-4-PHOSPHATE 5-KINASE"/>
    <property type="match status" value="1"/>
</dbReference>
<keyword evidence="1" id="KW-0418">Kinase</keyword>
<feature type="domain" description="C2" evidence="2">
    <location>
        <begin position="188"/>
        <end position="309"/>
    </location>
</feature>
<dbReference type="SUPFAM" id="SSF56104">
    <property type="entry name" value="SAICAR synthase-like"/>
    <property type="match status" value="1"/>
</dbReference>
<feature type="domain" description="PIPK" evidence="3">
    <location>
        <begin position="1"/>
        <end position="192"/>
    </location>
</feature>
<evidence type="ECO:0000256" key="1">
    <source>
        <dbReference type="PROSITE-ProRule" id="PRU00781"/>
    </source>
</evidence>
<keyword evidence="1" id="KW-0067">ATP-binding</keyword>
<proteinExistence type="predicted"/>
<accession>A0ABN9VS86</accession>
<dbReference type="SUPFAM" id="SSF49562">
    <property type="entry name" value="C2 domain (Calcium/lipid-binding domain, CaLB)"/>
    <property type="match status" value="1"/>
</dbReference>
<dbReference type="Pfam" id="PF01504">
    <property type="entry name" value="PIP5K"/>
    <property type="match status" value="1"/>
</dbReference>
<gene>
    <name evidence="4" type="ORF">PCOR1329_LOCUS59885</name>
</gene>
<keyword evidence="1" id="KW-0808">Transferase</keyword>
<dbReference type="InterPro" id="IPR000008">
    <property type="entry name" value="C2_dom"/>
</dbReference>